<dbReference type="EMBL" id="CM018048">
    <property type="protein sequence ID" value="KAA8522107.1"/>
    <property type="molecule type" value="Genomic_DNA"/>
</dbReference>
<evidence type="ECO:0000256" key="2">
    <source>
        <dbReference type="ARBA" id="ARBA00023157"/>
    </source>
</evidence>
<gene>
    <name evidence="5" type="ORF">F0562_012579</name>
</gene>
<dbReference type="AlphaFoldDB" id="A0A5J4ZYJ7"/>
<dbReference type="Gene3D" id="1.20.140.40">
    <property type="entry name" value="Invertase/pectin methylesterase inhibitor family protein"/>
    <property type="match status" value="1"/>
</dbReference>
<dbReference type="PANTHER" id="PTHR36710:SF15">
    <property type="entry name" value="INVERTASE INHIBITOR"/>
    <property type="match status" value="1"/>
</dbReference>
<reference evidence="5 6" key="1">
    <citation type="submission" date="2019-09" db="EMBL/GenBank/DDBJ databases">
        <title>A chromosome-level genome assembly of the Chinese tupelo Nyssa sinensis.</title>
        <authorList>
            <person name="Yang X."/>
            <person name="Kang M."/>
            <person name="Yang Y."/>
            <person name="Xiong H."/>
            <person name="Wang M."/>
            <person name="Zhang Z."/>
            <person name="Wang Z."/>
            <person name="Wu H."/>
            <person name="Ma T."/>
            <person name="Liu J."/>
            <person name="Xi Z."/>
        </authorList>
    </citation>
    <scope>NUCLEOTIDE SEQUENCE [LARGE SCALE GENOMIC DNA]</scope>
    <source>
        <strain evidence="5">J267</strain>
        <tissue evidence="5">Leaf</tissue>
    </source>
</reference>
<keyword evidence="2" id="KW-1015">Disulfide bond</keyword>
<keyword evidence="1" id="KW-0732">Signal</keyword>
<sequence length="204" mass="22077">MYREMGWRTGLKMGDVCAYVRVPTSKASKRASVPAQNSSTTSALSVDLINSTCKECADKSTILSFGFCLTSLQAIPVGHATNLQGLALVTMELALQNATDTISSIEKMLIGGAFDPFAIGCLEDCFELSEDAVQMLVNSIRAFLSEHYDAANVLMTAVMEAAATCEEGFMEKEGEASPLTKENYNLFELSDIALCIINLLSFHF</sequence>
<proteinExistence type="inferred from homology"/>
<keyword evidence="6" id="KW-1185">Reference proteome</keyword>
<evidence type="ECO:0000256" key="3">
    <source>
        <dbReference type="ARBA" id="ARBA00038471"/>
    </source>
</evidence>
<dbReference type="SMART" id="SM00856">
    <property type="entry name" value="PMEI"/>
    <property type="match status" value="1"/>
</dbReference>
<dbReference type="InterPro" id="IPR052421">
    <property type="entry name" value="PCW_Enzyme_Inhibitor"/>
</dbReference>
<dbReference type="InterPro" id="IPR034088">
    <property type="entry name" value="Pla_a_1-like"/>
</dbReference>
<evidence type="ECO:0000313" key="5">
    <source>
        <dbReference type="EMBL" id="KAA8522107.1"/>
    </source>
</evidence>
<evidence type="ECO:0000313" key="6">
    <source>
        <dbReference type="Proteomes" id="UP000325577"/>
    </source>
</evidence>
<dbReference type="PANTHER" id="PTHR36710">
    <property type="entry name" value="PECTINESTERASE INHIBITOR-LIKE"/>
    <property type="match status" value="1"/>
</dbReference>
<dbReference type="InterPro" id="IPR006501">
    <property type="entry name" value="Pectinesterase_inhib_dom"/>
</dbReference>
<dbReference type="GO" id="GO:0004857">
    <property type="term" value="F:enzyme inhibitor activity"/>
    <property type="evidence" value="ECO:0007669"/>
    <property type="project" value="InterPro"/>
</dbReference>
<dbReference type="Pfam" id="PF04043">
    <property type="entry name" value="PMEI"/>
    <property type="match status" value="1"/>
</dbReference>
<dbReference type="Proteomes" id="UP000325577">
    <property type="component" value="Linkage Group LG5"/>
</dbReference>
<dbReference type="SUPFAM" id="SSF101148">
    <property type="entry name" value="Plant invertase/pectin methylesterase inhibitor"/>
    <property type="match status" value="1"/>
</dbReference>
<feature type="domain" description="Pectinesterase inhibitor" evidence="4">
    <location>
        <begin position="44"/>
        <end position="196"/>
    </location>
</feature>
<dbReference type="FunFam" id="1.20.140.40:FF:000002">
    <property type="entry name" value="Putative invertase inhibitor"/>
    <property type="match status" value="1"/>
</dbReference>
<name>A0A5J4ZYJ7_9ASTE</name>
<protein>
    <recommendedName>
        <fullName evidence="4">Pectinesterase inhibitor domain-containing protein</fullName>
    </recommendedName>
</protein>
<evidence type="ECO:0000256" key="1">
    <source>
        <dbReference type="ARBA" id="ARBA00022729"/>
    </source>
</evidence>
<dbReference type="OrthoDB" id="1902988at2759"/>
<dbReference type="NCBIfam" id="TIGR01614">
    <property type="entry name" value="PME_inhib"/>
    <property type="match status" value="1"/>
</dbReference>
<evidence type="ECO:0000259" key="4">
    <source>
        <dbReference type="SMART" id="SM00856"/>
    </source>
</evidence>
<organism evidence="5 6">
    <name type="scientific">Nyssa sinensis</name>
    <dbReference type="NCBI Taxonomy" id="561372"/>
    <lineage>
        <taxon>Eukaryota</taxon>
        <taxon>Viridiplantae</taxon>
        <taxon>Streptophyta</taxon>
        <taxon>Embryophyta</taxon>
        <taxon>Tracheophyta</taxon>
        <taxon>Spermatophyta</taxon>
        <taxon>Magnoliopsida</taxon>
        <taxon>eudicotyledons</taxon>
        <taxon>Gunneridae</taxon>
        <taxon>Pentapetalae</taxon>
        <taxon>asterids</taxon>
        <taxon>Cornales</taxon>
        <taxon>Nyssaceae</taxon>
        <taxon>Nyssa</taxon>
    </lineage>
</organism>
<dbReference type="CDD" id="cd15795">
    <property type="entry name" value="PMEI-Pla_a_1_like"/>
    <property type="match status" value="1"/>
</dbReference>
<accession>A0A5J4ZYJ7</accession>
<dbReference type="InterPro" id="IPR035513">
    <property type="entry name" value="Invertase/methylesterase_inhib"/>
</dbReference>
<comment type="similarity">
    <text evidence="3">Belongs to the PMEI family.</text>
</comment>
<dbReference type="GO" id="GO:0005576">
    <property type="term" value="C:extracellular region"/>
    <property type="evidence" value="ECO:0007669"/>
    <property type="project" value="UniProtKB-ARBA"/>
</dbReference>